<keyword evidence="2 5" id="KW-0808">Transferase</keyword>
<evidence type="ECO:0000259" key="4">
    <source>
        <dbReference type="Pfam" id="PF02782"/>
    </source>
</evidence>
<name>A0A4U9U2A0_SERFO</name>
<reference evidence="5" key="1">
    <citation type="submission" date="2019-05" db="EMBL/GenBank/DDBJ databases">
        <authorList>
            <consortium name="Pathogen Informatics"/>
        </authorList>
    </citation>
    <scope>NUCLEOTIDE SEQUENCE [LARGE SCALE GENOMIC DNA]</scope>
    <source>
        <strain evidence="5">NCTC12965</strain>
    </source>
</reference>
<dbReference type="InterPro" id="IPR043129">
    <property type="entry name" value="ATPase_NBD"/>
</dbReference>
<feature type="domain" description="Carbohydrate kinase FGGY C-terminal" evidence="4">
    <location>
        <begin position="20"/>
        <end position="141"/>
    </location>
</feature>
<sequence length="189" mass="21147">MGRHAEQGKYIVHEASPTSAANLEWFCQQWGLQDYAQLNRWVADLPKAGSQLLFAPFLYGSNAGLGLSASFYGIQAFHQREHLVQAIFEGVVFCHMTHLNRMRQRFPQAKALRVTGGPAKSAPWMQMFADVSGLPVELPQVEGNRLFRCSNGCHGGHRRFQRLCRRAAGIGSTHRNRSARSRRSGCLPP</sequence>
<dbReference type="Pfam" id="PF02782">
    <property type="entry name" value="FGGY_C"/>
    <property type="match status" value="1"/>
</dbReference>
<dbReference type="PANTHER" id="PTHR43095:SF3">
    <property type="entry name" value="L-XYLULOSE_3-KETO-L-GULONATE KINASE"/>
    <property type="match status" value="1"/>
</dbReference>
<evidence type="ECO:0000313" key="5">
    <source>
        <dbReference type="EMBL" id="VTR26930.1"/>
    </source>
</evidence>
<dbReference type="GO" id="GO:0016301">
    <property type="term" value="F:kinase activity"/>
    <property type="evidence" value="ECO:0007669"/>
    <property type="project" value="UniProtKB-KW"/>
</dbReference>
<evidence type="ECO:0000256" key="1">
    <source>
        <dbReference type="ARBA" id="ARBA00009156"/>
    </source>
</evidence>
<dbReference type="EC" id="2.7.1.-" evidence="5"/>
<evidence type="ECO:0000256" key="3">
    <source>
        <dbReference type="ARBA" id="ARBA00022777"/>
    </source>
</evidence>
<accession>A0A4U9U2A0</accession>
<dbReference type="InterPro" id="IPR018483">
    <property type="entry name" value="Carb_kinase_FGGY_CS"/>
</dbReference>
<dbReference type="GO" id="GO:0005975">
    <property type="term" value="P:carbohydrate metabolic process"/>
    <property type="evidence" value="ECO:0007669"/>
    <property type="project" value="InterPro"/>
</dbReference>
<dbReference type="AlphaFoldDB" id="A0A4U9U2A0"/>
<proteinExistence type="inferred from homology"/>
<keyword evidence="3 5" id="KW-0418">Kinase</keyword>
<gene>
    <name evidence="5" type="primary">lyx_4</name>
    <name evidence="5" type="ORF">NCTC12965_02455</name>
</gene>
<dbReference type="EMBL" id="CABEEZ010000047">
    <property type="protein sequence ID" value="VTR26930.1"/>
    <property type="molecule type" value="Genomic_DNA"/>
</dbReference>
<protein>
    <submittedName>
        <fullName evidence="5">L-xylulose/3-keto-L-gulonate kinase</fullName>
        <ecNumber evidence="5">2.7.1.-</ecNumber>
    </submittedName>
</protein>
<dbReference type="SUPFAM" id="SSF53067">
    <property type="entry name" value="Actin-like ATPase domain"/>
    <property type="match status" value="1"/>
</dbReference>
<dbReference type="Gene3D" id="3.30.420.40">
    <property type="match status" value="1"/>
</dbReference>
<dbReference type="GO" id="GO:0016773">
    <property type="term" value="F:phosphotransferase activity, alcohol group as acceptor"/>
    <property type="evidence" value="ECO:0007669"/>
    <property type="project" value="InterPro"/>
</dbReference>
<dbReference type="InterPro" id="IPR018485">
    <property type="entry name" value="FGGY_C"/>
</dbReference>
<dbReference type="PANTHER" id="PTHR43095">
    <property type="entry name" value="SUGAR KINASE"/>
    <property type="match status" value="1"/>
</dbReference>
<dbReference type="InterPro" id="IPR050406">
    <property type="entry name" value="FGGY_Carb_Kinase"/>
</dbReference>
<organism evidence="5">
    <name type="scientific">Serratia fonticola</name>
    <dbReference type="NCBI Taxonomy" id="47917"/>
    <lineage>
        <taxon>Bacteria</taxon>
        <taxon>Pseudomonadati</taxon>
        <taxon>Pseudomonadota</taxon>
        <taxon>Gammaproteobacteria</taxon>
        <taxon>Enterobacterales</taxon>
        <taxon>Yersiniaceae</taxon>
        <taxon>Serratia</taxon>
    </lineage>
</organism>
<evidence type="ECO:0000256" key="2">
    <source>
        <dbReference type="ARBA" id="ARBA00022679"/>
    </source>
</evidence>
<dbReference type="PROSITE" id="PS00445">
    <property type="entry name" value="FGGY_KINASES_2"/>
    <property type="match status" value="1"/>
</dbReference>
<comment type="similarity">
    <text evidence="1">Belongs to the FGGY kinase family.</text>
</comment>